<accession>A0ABR0FIA1</accession>
<dbReference type="Pfam" id="PF24883">
    <property type="entry name" value="NPHP3_N"/>
    <property type="match status" value="1"/>
</dbReference>
<dbReference type="Pfam" id="PF00400">
    <property type="entry name" value="WD40"/>
    <property type="match status" value="7"/>
</dbReference>
<feature type="compositionally biased region" description="Polar residues" evidence="8">
    <location>
        <begin position="1"/>
        <end position="25"/>
    </location>
</feature>
<comment type="caution">
    <text evidence="10">The sequence shown here is derived from an EMBL/GenBank/DDBJ whole genome shotgun (WGS) entry which is preliminary data.</text>
</comment>
<dbReference type="CDD" id="cd00200">
    <property type="entry name" value="WD40"/>
    <property type="match status" value="2"/>
</dbReference>
<dbReference type="PANTHER" id="PTHR22847:SF637">
    <property type="entry name" value="WD REPEAT DOMAIN 5B"/>
    <property type="match status" value="1"/>
</dbReference>
<dbReference type="Proteomes" id="UP001322138">
    <property type="component" value="Unassembled WGS sequence"/>
</dbReference>
<dbReference type="InterPro" id="IPR019775">
    <property type="entry name" value="WD40_repeat_CS"/>
</dbReference>
<feature type="repeat" description="WD" evidence="7">
    <location>
        <begin position="824"/>
        <end position="865"/>
    </location>
</feature>
<dbReference type="InterPro" id="IPR036322">
    <property type="entry name" value="WD40_repeat_dom_sf"/>
</dbReference>
<evidence type="ECO:0000256" key="1">
    <source>
        <dbReference type="ARBA" id="ARBA00022574"/>
    </source>
</evidence>
<evidence type="ECO:0000256" key="6">
    <source>
        <dbReference type="ARBA" id="ARBA00043913"/>
    </source>
</evidence>
<dbReference type="InterPro" id="IPR001680">
    <property type="entry name" value="WD40_rpt"/>
</dbReference>
<evidence type="ECO:0000313" key="10">
    <source>
        <dbReference type="EMBL" id="KAK4643691.1"/>
    </source>
</evidence>
<dbReference type="InterPro" id="IPR020472">
    <property type="entry name" value="WD40_PAC1"/>
</dbReference>
<name>A0ABR0FIA1_9PEZI</name>
<evidence type="ECO:0000256" key="4">
    <source>
        <dbReference type="ARBA" id="ARBA00038415"/>
    </source>
</evidence>
<feature type="repeat" description="WD" evidence="7">
    <location>
        <begin position="740"/>
        <end position="781"/>
    </location>
</feature>
<dbReference type="InterPro" id="IPR056884">
    <property type="entry name" value="NPHP3-like_N"/>
</dbReference>
<keyword evidence="3" id="KW-0175">Coiled coil</keyword>
<comment type="function">
    <text evidence="6">Involved in mitochondrial fission. Acts as an adapter protein required to form mitochondrial fission complexes. Formation of these complexes is required to promote constriction and fission of the mitochondrial compartment at a late step in mitochondrial division.</text>
</comment>
<dbReference type="Gene3D" id="2.130.10.10">
    <property type="entry name" value="YVTN repeat-like/Quinoprotein amine dehydrogenase"/>
    <property type="match status" value="6"/>
</dbReference>
<feature type="repeat" description="WD" evidence="7">
    <location>
        <begin position="1035"/>
        <end position="1077"/>
    </location>
</feature>
<evidence type="ECO:0000256" key="5">
    <source>
        <dbReference type="ARBA" id="ARBA00039789"/>
    </source>
</evidence>
<feature type="repeat" description="WD" evidence="7">
    <location>
        <begin position="866"/>
        <end position="907"/>
    </location>
</feature>
<dbReference type="InterPro" id="IPR007111">
    <property type="entry name" value="NACHT_NTPase"/>
</dbReference>
<feature type="repeat" description="WD" evidence="7">
    <location>
        <begin position="613"/>
        <end position="654"/>
    </location>
</feature>
<dbReference type="Gene3D" id="3.40.50.300">
    <property type="entry name" value="P-loop containing nucleotide triphosphate hydrolases"/>
    <property type="match status" value="1"/>
</dbReference>
<dbReference type="PROSITE" id="PS50837">
    <property type="entry name" value="NACHT"/>
    <property type="match status" value="1"/>
</dbReference>
<dbReference type="Pfam" id="PF22939">
    <property type="entry name" value="WHD_GPIID"/>
    <property type="match status" value="1"/>
</dbReference>
<keyword evidence="11" id="KW-1185">Reference proteome</keyword>
<gene>
    <name evidence="10" type="ORF">QC761_0070480</name>
</gene>
<feature type="repeat" description="WD" evidence="7">
    <location>
        <begin position="782"/>
        <end position="823"/>
    </location>
</feature>
<dbReference type="PROSITE" id="PS00678">
    <property type="entry name" value="WD_REPEATS_1"/>
    <property type="match status" value="11"/>
</dbReference>
<evidence type="ECO:0000256" key="2">
    <source>
        <dbReference type="ARBA" id="ARBA00022737"/>
    </source>
</evidence>
<feature type="repeat" description="WD" evidence="7">
    <location>
        <begin position="992"/>
        <end position="1034"/>
    </location>
</feature>
<feature type="repeat" description="WD" evidence="7">
    <location>
        <begin position="950"/>
        <end position="991"/>
    </location>
</feature>
<feature type="repeat" description="WD" evidence="7">
    <location>
        <begin position="908"/>
        <end position="949"/>
    </location>
</feature>
<dbReference type="SMART" id="SM00320">
    <property type="entry name" value="WD40"/>
    <property type="match status" value="12"/>
</dbReference>
<reference evidence="10 11" key="1">
    <citation type="journal article" date="2023" name="bioRxiv">
        <title>High-quality genome assemblies of four members of thePodospora anserinaspecies complex.</title>
        <authorList>
            <person name="Ament-Velasquez S.L."/>
            <person name="Vogan A.A."/>
            <person name="Wallerman O."/>
            <person name="Hartmann F."/>
            <person name="Gautier V."/>
            <person name="Silar P."/>
            <person name="Giraud T."/>
            <person name="Johannesson H."/>
        </authorList>
    </citation>
    <scope>NUCLEOTIDE SEQUENCE [LARGE SCALE GENOMIC DNA]</scope>
    <source>
        <strain evidence="10 11">CBS 112042</strain>
    </source>
</reference>
<feature type="domain" description="NACHT" evidence="9">
    <location>
        <begin position="81"/>
        <end position="243"/>
    </location>
</feature>
<comment type="similarity">
    <text evidence="4">Belongs to the WD repeat MDV1/CAF4 family.</text>
</comment>
<dbReference type="RefSeq" id="XP_062732667.1">
    <property type="nucleotide sequence ID" value="XM_062872690.1"/>
</dbReference>
<dbReference type="InterPro" id="IPR027417">
    <property type="entry name" value="P-loop_NTPase"/>
</dbReference>
<dbReference type="EMBL" id="JAFFGZ010000006">
    <property type="protein sequence ID" value="KAK4643691.1"/>
    <property type="molecule type" value="Genomic_DNA"/>
</dbReference>
<dbReference type="InterPro" id="IPR054471">
    <property type="entry name" value="GPIID_WHD"/>
</dbReference>
<feature type="repeat" description="WD" evidence="7">
    <location>
        <begin position="698"/>
        <end position="739"/>
    </location>
</feature>
<evidence type="ECO:0000259" key="9">
    <source>
        <dbReference type="PROSITE" id="PS50837"/>
    </source>
</evidence>
<dbReference type="InterPro" id="IPR015943">
    <property type="entry name" value="WD40/YVTN_repeat-like_dom_sf"/>
</dbReference>
<proteinExistence type="inferred from homology"/>
<evidence type="ECO:0000256" key="8">
    <source>
        <dbReference type="SAM" id="MobiDB-lite"/>
    </source>
</evidence>
<evidence type="ECO:0000256" key="3">
    <source>
        <dbReference type="ARBA" id="ARBA00023054"/>
    </source>
</evidence>
<dbReference type="PANTHER" id="PTHR22847">
    <property type="entry name" value="WD40 REPEAT PROTEIN"/>
    <property type="match status" value="1"/>
</dbReference>
<dbReference type="PROSITE" id="PS50082">
    <property type="entry name" value="WD_REPEATS_2"/>
    <property type="match status" value="12"/>
</dbReference>
<sequence>MATIAQQGHNSGYVQQTVNNWNGGSSPEEKDKKCLRNLLLTDPRLDKEAIEDAKGGLLEQSYCWIFGNTEFKQWQRDKNSWLLWIKGDPGKGKTMLLCGIIDKLKKETDQEPEEWNKKMREETSAAGPPLLSFFFCQASNPKTNNATAVLRGLIYLLVKEQPSLLRHVRESYDDTGKQLFEGDNAWFAVRRIFTKIRDDTTLKRTYFIIDALDECETGLKQLLKLLAESSLVSSRIKWIVSSRNWLQIEQELEAVEQKVTLSLELNTESVAAALNAYIGHKVLILSQRKKCDKETETRVQDYLSTNASGTFLWVALVCQALESPEVQTWHIQETLEMFPPGLDSLYARIMKRIRESRDADLCRKILAVAATVCRPISLDEITSLVKISVNISNDPESLKKIVKLCGSFLTVREKTVYFVHESAKDYLLGKASGTDSNETSQDAFNWVFPLGEGDVHRIIFSQSLEAMSMPTVLRRDMYDLKTPGFPIDKVQTPFPDPLAKVRYSCAYWVDHLCNWQSSDDGKHPDIFQDGGIVDDFLRQHYLHWLEALSLCKSMPQGILSMAKFENMLQVYASALVFSPAQSITRGLFTHEKRKWITSGPIVEDSWNACRQTLEGHGGSVRSVAFSPDSKWLASGSGDNTIKIWEVATGSCTQTLEGHGDWVWSVAFSPDSKWLASGSAGDNTIKIWEVATGLCTQTLEGYSGWVTSVAFSPDSKWLALGSEDNIIKIWEAATGSCTQTLEGHRDSVWSVAFSPDSKWLASGLADNIIKIWEVATGSCTQTLEGHGDLVRSVAFSPDSKWLASGSGDNTIKIWEVATGSYTQTLEGHGGSVWSVAFSPDSKWLTSGSGDNTIKIWEVATGSCTQTLEGHRGSVWSVAFSPDSKWLASGSGDNTIKIWEVAMGLYTQTLEGHGGWVWSVAFSPDSKWLASGSGDNTIKIWEVATGSYTQTLEGHRDWVWSVAFSPDSKWLAAGSGDNTIKIWEVATGSCTQTLEGHGGSVWSVAFSPDSKWLASGSAGDNTIKIWEVATGSCTQTLEGHGGSVWSVAFSPDSKWLASGSAGDNTIKIWEVATGSCTQTLEGHGGSVRSVAFSPDSKWLASGSDDANSPHYQSYRIGYGIGFDNRWITRGSENWLWLPLEYRPSCLAVTASTVAIGCSSGRVLTITFTKDS</sequence>
<evidence type="ECO:0000313" key="11">
    <source>
        <dbReference type="Proteomes" id="UP001322138"/>
    </source>
</evidence>
<feature type="repeat" description="WD" evidence="7">
    <location>
        <begin position="655"/>
        <end position="697"/>
    </location>
</feature>
<organism evidence="10 11">
    <name type="scientific">Podospora bellae-mahoneyi</name>
    <dbReference type="NCBI Taxonomy" id="2093777"/>
    <lineage>
        <taxon>Eukaryota</taxon>
        <taxon>Fungi</taxon>
        <taxon>Dikarya</taxon>
        <taxon>Ascomycota</taxon>
        <taxon>Pezizomycotina</taxon>
        <taxon>Sordariomycetes</taxon>
        <taxon>Sordariomycetidae</taxon>
        <taxon>Sordariales</taxon>
        <taxon>Podosporaceae</taxon>
        <taxon>Podospora</taxon>
    </lineage>
</organism>
<dbReference type="PROSITE" id="PS50294">
    <property type="entry name" value="WD_REPEATS_REGION"/>
    <property type="match status" value="12"/>
</dbReference>
<keyword evidence="2" id="KW-0677">Repeat</keyword>
<dbReference type="Pfam" id="PF25173">
    <property type="entry name" value="Beta-prop_WDR3_1st"/>
    <property type="match status" value="1"/>
</dbReference>
<feature type="repeat" description="WD" evidence="7">
    <location>
        <begin position="1078"/>
        <end position="1103"/>
    </location>
</feature>
<dbReference type="PRINTS" id="PR00320">
    <property type="entry name" value="GPROTEINBRPT"/>
</dbReference>
<evidence type="ECO:0000256" key="7">
    <source>
        <dbReference type="PROSITE-ProRule" id="PRU00221"/>
    </source>
</evidence>
<feature type="region of interest" description="Disordered" evidence="8">
    <location>
        <begin position="1"/>
        <end position="30"/>
    </location>
</feature>
<keyword evidence="1 7" id="KW-0853">WD repeat</keyword>
<dbReference type="GeneID" id="87891946"/>
<protein>
    <recommendedName>
        <fullName evidence="5">Mitochondrial division protein 1</fullName>
    </recommendedName>
</protein>
<dbReference type="SUPFAM" id="SSF50978">
    <property type="entry name" value="WD40 repeat-like"/>
    <property type="match status" value="2"/>
</dbReference>